<proteinExistence type="predicted"/>
<sequence>MTTMAQALDAIRAAQQALNQSADEQWDADDASEARLRHPDRCARLAAVDLGGALAVDYYGDDHDGWALASTVLAQAGIAAHIAQLRIAGPDQGANGLKTWDFSALIDAAPRFGQLADLQIAISDPGDHNQATVEDGQLPALLALMPALRNLVLPQAPEAEFFELDLPELANLRSGGDFRTHGFIHHLAQARRLPSLGFVDFTDSLAPFLSIEPQPDDWGTTPFEDYERLFRSPTTERLWGLRLRNTALTEAQYLALQALRPRCQFSVVLAPPHCYVSHWNRSNFPHRHLLAFG</sequence>
<dbReference type="AlphaFoldDB" id="A0AAU9AN91"/>
<dbReference type="RefSeq" id="WP_096378534.1">
    <property type="nucleotide sequence ID" value="NZ_AP014940.1"/>
</dbReference>
<evidence type="ECO:0000313" key="1">
    <source>
        <dbReference type="EMBL" id="BAV98058.1"/>
    </source>
</evidence>
<organism evidence="1 2">
    <name type="scientific">Lysobacter enzymogenes</name>
    <dbReference type="NCBI Taxonomy" id="69"/>
    <lineage>
        <taxon>Bacteria</taxon>
        <taxon>Pseudomonadati</taxon>
        <taxon>Pseudomonadota</taxon>
        <taxon>Gammaproteobacteria</taxon>
        <taxon>Lysobacterales</taxon>
        <taxon>Lysobacteraceae</taxon>
        <taxon>Lysobacter</taxon>
    </lineage>
</organism>
<accession>A0AAU9AN91</accession>
<gene>
    <name evidence="1" type="ORF">LEN_2571</name>
</gene>
<evidence type="ECO:0000313" key="2">
    <source>
        <dbReference type="Proteomes" id="UP000218824"/>
    </source>
</evidence>
<protein>
    <submittedName>
        <fullName evidence="1">Uncharacterized protein</fullName>
    </submittedName>
</protein>
<name>A0AAU9AN91_LYSEN</name>
<reference evidence="1 2" key="1">
    <citation type="journal article" date="2017" name="DNA Res.">
        <title>Complete genome sequence and expression profile of the commercial lytic enzyme producer Lysobacter enzymogenes M497-1.</title>
        <authorList>
            <person name="Takami H."/>
            <person name="Toyoda A."/>
            <person name="Uchiyama I."/>
            <person name="Itoh T."/>
            <person name="Takaki Y."/>
            <person name="Arai W."/>
            <person name="Nishi S."/>
            <person name="Kawai M."/>
            <person name="Shinya K."/>
            <person name="Ikeda H."/>
        </authorList>
    </citation>
    <scope>NUCLEOTIDE SEQUENCE [LARGE SCALE GENOMIC DNA]</scope>
    <source>
        <strain evidence="1 2">M497-1</strain>
    </source>
</reference>
<dbReference type="KEGG" id="lem:LEN_2571"/>
<dbReference type="EMBL" id="AP014940">
    <property type="protein sequence ID" value="BAV98058.1"/>
    <property type="molecule type" value="Genomic_DNA"/>
</dbReference>
<dbReference type="GeneID" id="83064418"/>
<dbReference type="Proteomes" id="UP000218824">
    <property type="component" value="Chromosome"/>
</dbReference>